<sequence>MNPTRVTIPNEPISLREAAPPGVRCGLIGAASMAAVAILFALFFQGDLWRPMKLAAATFLGEGAIGPGFQFGPVFLGLALHLTLSVALGVFFVWLGGYLSVGGAIAWGVIFSLSIWVIMQFGLLPVMNPWLAAAPPIPFALAHIAFGISLGIYPRFLKAAAEAPAVRRKAA</sequence>
<reference evidence="2 3" key="1">
    <citation type="journal article" date="2020" name="Nature">
        <title>Bacterial chemolithoautotrophy via manganese oxidation.</title>
        <authorList>
            <person name="Yu H."/>
            <person name="Leadbetter J.R."/>
        </authorList>
    </citation>
    <scope>NUCLEOTIDE SEQUENCE [LARGE SCALE GENOMIC DNA]</scope>
    <source>
        <strain evidence="2 3">Mn-1</strain>
    </source>
</reference>
<feature type="transmembrane region" description="Helical" evidence="1">
    <location>
        <begin position="130"/>
        <end position="153"/>
    </location>
</feature>
<gene>
    <name evidence="2" type="ORF">MNODULE_01295</name>
</gene>
<feature type="transmembrane region" description="Helical" evidence="1">
    <location>
        <begin position="21"/>
        <end position="44"/>
    </location>
</feature>
<protein>
    <recommendedName>
        <fullName evidence="4">DUF1440 domain-containing protein</fullName>
    </recommendedName>
</protein>
<evidence type="ECO:0000313" key="2">
    <source>
        <dbReference type="EMBL" id="NKE69387.1"/>
    </source>
</evidence>
<feature type="transmembrane region" description="Helical" evidence="1">
    <location>
        <begin position="74"/>
        <end position="97"/>
    </location>
</feature>
<organism evidence="2 3">
    <name type="scientific">Candidatus Manganitrophus noduliformans</name>
    <dbReference type="NCBI Taxonomy" id="2606439"/>
    <lineage>
        <taxon>Bacteria</taxon>
        <taxon>Pseudomonadati</taxon>
        <taxon>Nitrospirota</taxon>
        <taxon>Nitrospiria</taxon>
        <taxon>Candidatus Troglogloeales</taxon>
        <taxon>Candidatus Manganitrophaceae</taxon>
        <taxon>Candidatus Manganitrophus</taxon>
    </lineage>
</organism>
<dbReference type="EMBL" id="VTOW01000001">
    <property type="protein sequence ID" value="NKE69387.1"/>
    <property type="molecule type" value="Genomic_DNA"/>
</dbReference>
<comment type="caution">
    <text evidence="2">The sequence shown here is derived from an EMBL/GenBank/DDBJ whole genome shotgun (WGS) entry which is preliminary data.</text>
</comment>
<name>A0A7X6DLF8_9BACT</name>
<dbReference type="AlphaFoldDB" id="A0A7X6DLF8"/>
<evidence type="ECO:0000256" key="1">
    <source>
        <dbReference type="SAM" id="Phobius"/>
    </source>
</evidence>
<keyword evidence="1" id="KW-1133">Transmembrane helix</keyword>
<evidence type="ECO:0008006" key="4">
    <source>
        <dbReference type="Google" id="ProtNLM"/>
    </source>
</evidence>
<dbReference type="Proteomes" id="UP000534783">
    <property type="component" value="Unassembled WGS sequence"/>
</dbReference>
<dbReference type="RefSeq" id="WP_168057689.1">
    <property type="nucleotide sequence ID" value="NZ_VTOW01000001.1"/>
</dbReference>
<keyword evidence="3" id="KW-1185">Reference proteome</keyword>
<proteinExistence type="predicted"/>
<accession>A0A7X6DLF8</accession>
<keyword evidence="1" id="KW-0472">Membrane</keyword>
<evidence type="ECO:0000313" key="3">
    <source>
        <dbReference type="Proteomes" id="UP000534783"/>
    </source>
</evidence>
<keyword evidence="1" id="KW-0812">Transmembrane</keyword>
<feature type="transmembrane region" description="Helical" evidence="1">
    <location>
        <begin position="104"/>
        <end position="124"/>
    </location>
</feature>